<gene>
    <name evidence="2" type="ORF">BTN49_3037</name>
</gene>
<keyword evidence="3" id="KW-1185">Reference proteome</keyword>
<evidence type="ECO:0000313" key="3">
    <source>
        <dbReference type="Proteomes" id="UP000219020"/>
    </source>
</evidence>
<evidence type="ECO:0000259" key="1">
    <source>
        <dbReference type="Pfam" id="PF13612"/>
    </source>
</evidence>
<comment type="caution">
    <text evidence="2">The sequence shown here is derived from an EMBL/GenBank/DDBJ whole genome shotgun (WGS) entry which is preliminary data.</text>
</comment>
<organism evidence="2 3">
    <name type="scientific">Candidatus Enterovibrio escicola</name>
    <dbReference type="NCBI Taxonomy" id="1927127"/>
    <lineage>
        <taxon>Bacteria</taxon>
        <taxon>Pseudomonadati</taxon>
        <taxon>Pseudomonadota</taxon>
        <taxon>Gammaproteobacteria</taxon>
        <taxon>Vibrionales</taxon>
        <taxon>Vibrionaceae</taxon>
        <taxon>Enterovibrio</taxon>
    </lineage>
</organism>
<feature type="domain" description="Transposase DDE" evidence="1">
    <location>
        <begin position="61"/>
        <end position="171"/>
    </location>
</feature>
<evidence type="ECO:0000313" key="2">
    <source>
        <dbReference type="EMBL" id="PCS21497.1"/>
    </source>
</evidence>
<dbReference type="AlphaFoldDB" id="A0A2A5T000"/>
<reference evidence="3" key="1">
    <citation type="submission" date="2017-04" db="EMBL/GenBank/DDBJ databases">
        <title>Genome evolution of the luminous symbionts of deep sea anglerfish.</title>
        <authorList>
            <person name="Hendry T.A."/>
        </authorList>
    </citation>
    <scope>NUCLEOTIDE SEQUENCE [LARGE SCALE GENOMIC DNA]</scope>
</reference>
<dbReference type="EMBL" id="NBYY01000034">
    <property type="protein sequence ID" value="PCS21497.1"/>
    <property type="molecule type" value="Genomic_DNA"/>
</dbReference>
<accession>A0A2A5T000</accession>
<name>A0A2A5T000_9GAMM</name>
<dbReference type="Pfam" id="PF13612">
    <property type="entry name" value="DDE_Tnp_1_3"/>
    <property type="match status" value="1"/>
</dbReference>
<dbReference type="GeneID" id="66952569"/>
<dbReference type="InterPro" id="IPR025668">
    <property type="entry name" value="Tnp_DDE_dom"/>
</dbReference>
<dbReference type="NCBIfam" id="NF033520">
    <property type="entry name" value="transpos_IS982"/>
    <property type="match status" value="1"/>
</dbReference>
<dbReference type="RefSeq" id="WP_199399594.1">
    <property type="nucleotide sequence ID" value="NZ_NBYY01000034.1"/>
</dbReference>
<proteinExistence type="predicted"/>
<dbReference type="Proteomes" id="UP000219020">
    <property type="component" value="Unassembled WGS sequence"/>
</dbReference>
<sequence>MTIVIAFHQSRYRYFNTYYIYFVCRYLTNEFSELVSYTRMFKLMQSVLVPLCSYLTPRQARLTWIAFVDSSKLQVCHNLCILRHPILKKGTAKRGKGTIGWFYGFKLHLIINDQGGIISVKVTTANMADKKPVSEIVDVLWGCLYGDKVYISGPLERELANQRVTLITGGKTYPKVRILGAVVVSALWATCWRGLSRIHLNQRSRASR</sequence>
<protein>
    <submittedName>
        <fullName evidence="2">Mobile element protein</fullName>
    </submittedName>
</protein>